<evidence type="ECO:0000256" key="2">
    <source>
        <dbReference type="PIRSR" id="PIRSR601461-1"/>
    </source>
</evidence>
<feature type="active site" evidence="2">
    <location>
        <position position="319"/>
    </location>
</feature>
<organism evidence="6 7">
    <name type="scientific">Cerrena zonata</name>
    <dbReference type="NCBI Taxonomy" id="2478898"/>
    <lineage>
        <taxon>Eukaryota</taxon>
        <taxon>Fungi</taxon>
        <taxon>Dikarya</taxon>
        <taxon>Basidiomycota</taxon>
        <taxon>Agaricomycotina</taxon>
        <taxon>Agaricomycetes</taxon>
        <taxon>Polyporales</taxon>
        <taxon>Cerrenaceae</taxon>
        <taxon>Cerrena</taxon>
    </lineage>
</organism>
<keyword evidence="3" id="KW-1015">Disulfide bond</keyword>
<dbReference type="GO" id="GO:0004190">
    <property type="term" value="F:aspartic-type endopeptidase activity"/>
    <property type="evidence" value="ECO:0007669"/>
    <property type="project" value="InterPro"/>
</dbReference>
<dbReference type="AlphaFoldDB" id="A0AAW0FT34"/>
<feature type="active site" evidence="2">
    <location>
        <position position="112"/>
    </location>
</feature>
<accession>A0AAW0FT34</accession>
<comment type="similarity">
    <text evidence="1">Belongs to the peptidase A1 family.</text>
</comment>
<dbReference type="GO" id="GO:0006508">
    <property type="term" value="P:proteolysis"/>
    <property type="evidence" value="ECO:0007669"/>
    <property type="project" value="InterPro"/>
</dbReference>
<comment type="caution">
    <text evidence="6">The sequence shown here is derived from an EMBL/GenBank/DDBJ whole genome shotgun (WGS) entry which is preliminary data.</text>
</comment>
<dbReference type="InterPro" id="IPR001461">
    <property type="entry name" value="Aspartic_peptidase_A1"/>
</dbReference>
<sequence length="517" mass="56029">MLKNLEFWKALNPVKDFRSHKIGNSKKKVPSKASKLSGIKNYAGSVQSPKDDTSSTIAITTTSSLSSLAPTIELSENIHIVSTDESNAIYYLNTTITDLKTNYNETLPLLLDTGSANSWAYNESCSSDACKAVYRFDDSKSSIKTESTFELVYSGDKISGDLINTSDNNLNFSIDGLSLNNFTLGLTDESPSMFDDYKVSGIIGVSSSSSSKNYISQLYESNLIDQPIFGLSLVSSDQTIKYLNSNNKQSNLPSDYGGLVIFGSQASKLTKKFTEKDLVVYTDISDNDNSYWLINVTEITSHNDSASADIASDRQALIDTGTTGLALPKSDADSLHSKLFGSNLVTDNSGNYAFLCNDTNSNITFTINDHDFNLSLSDFKGNEYSGSGLDGYCASKIQGLDDNDYWILGAAFLSKFYTIFDLSKKKIGFADSRITTYAIKETPKVFSSETVSSSSSTRSKNGSHTSTQAKSSSSATSKSNSTSSSSKDSGARDIQAGLHNLIPFQCLIMVLAISIFN</sequence>
<dbReference type="PRINTS" id="PR00792">
    <property type="entry name" value="PEPSIN"/>
</dbReference>
<feature type="region of interest" description="Disordered" evidence="4">
    <location>
        <begin position="450"/>
        <end position="489"/>
    </location>
</feature>
<dbReference type="Pfam" id="PF00026">
    <property type="entry name" value="Asp"/>
    <property type="match status" value="1"/>
</dbReference>
<feature type="disulfide bond" evidence="3">
    <location>
        <begin position="125"/>
        <end position="130"/>
    </location>
</feature>
<dbReference type="PANTHER" id="PTHR47966">
    <property type="entry name" value="BETA-SITE APP-CLEAVING ENZYME, ISOFORM A-RELATED"/>
    <property type="match status" value="1"/>
</dbReference>
<evidence type="ECO:0000313" key="6">
    <source>
        <dbReference type="EMBL" id="KAK7683966.1"/>
    </source>
</evidence>
<dbReference type="Proteomes" id="UP001385951">
    <property type="component" value="Unassembled WGS sequence"/>
</dbReference>
<evidence type="ECO:0000259" key="5">
    <source>
        <dbReference type="PROSITE" id="PS51767"/>
    </source>
</evidence>
<feature type="domain" description="Peptidase A1" evidence="5">
    <location>
        <begin position="90"/>
        <end position="430"/>
    </location>
</feature>
<dbReference type="CDD" id="cd05471">
    <property type="entry name" value="pepsin_like"/>
    <property type="match status" value="1"/>
</dbReference>
<evidence type="ECO:0000256" key="1">
    <source>
        <dbReference type="ARBA" id="ARBA00007447"/>
    </source>
</evidence>
<dbReference type="PROSITE" id="PS51767">
    <property type="entry name" value="PEPTIDASE_A1"/>
    <property type="match status" value="1"/>
</dbReference>
<reference evidence="6 7" key="1">
    <citation type="submission" date="2022-09" db="EMBL/GenBank/DDBJ databases">
        <authorList>
            <person name="Palmer J.M."/>
        </authorList>
    </citation>
    <scope>NUCLEOTIDE SEQUENCE [LARGE SCALE GENOMIC DNA]</scope>
    <source>
        <strain evidence="6 7">DSM 7382</strain>
    </source>
</reference>
<dbReference type="InterPro" id="IPR034164">
    <property type="entry name" value="Pepsin-like_dom"/>
</dbReference>
<dbReference type="Gene3D" id="2.40.70.10">
    <property type="entry name" value="Acid Proteases"/>
    <property type="match status" value="2"/>
</dbReference>
<dbReference type="EMBL" id="JASBNA010000028">
    <property type="protein sequence ID" value="KAK7683966.1"/>
    <property type="molecule type" value="Genomic_DNA"/>
</dbReference>
<name>A0AAW0FT34_9APHY</name>
<evidence type="ECO:0000256" key="4">
    <source>
        <dbReference type="SAM" id="MobiDB-lite"/>
    </source>
</evidence>
<dbReference type="SUPFAM" id="SSF50630">
    <property type="entry name" value="Acid proteases"/>
    <property type="match status" value="1"/>
</dbReference>
<proteinExistence type="inferred from homology"/>
<evidence type="ECO:0000313" key="7">
    <source>
        <dbReference type="Proteomes" id="UP001385951"/>
    </source>
</evidence>
<dbReference type="InterPro" id="IPR021109">
    <property type="entry name" value="Peptidase_aspartic_dom_sf"/>
</dbReference>
<evidence type="ECO:0000256" key="3">
    <source>
        <dbReference type="PIRSR" id="PIRSR601461-2"/>
    </source>
</evidence>
<dbReference type="InterPro" id="IPR033121">
    <property type="entry name" value="PEPTIDASE_A1"/>
</dbReference>
<feature type="compositionally biased region" description="Low complexity" evidence="4">
    <location>
        <begin position="450"/>
        <end position="488"/>
    </location>
</feature>
<gene>
    <name evidence="6" type="ORF">QCA50_012942</name>
</gene>
<protein>
    <recommendedName>
        <fullName evidence="5">Peptidase A1 domain-containing protein</fullName>
    </recommendedName>
</protein>
<dbReference type="PANTHER" id="PTHR47966:SF75">
    <property type="entry name" value="ENDOPEPTIDASE (CTSD), PUTATIVE (AFU_ORTHOLOGUE AFUA_4G07040)-RELATED"/>
    <property type="match status" value="1"/>
</dbReference>
<keyword evidence="7" id="KW-1185">Reference proteome</keyword>